<dbReference type="GO" id="GO:0016787">
    <property type="term" value="F:hydrolase activity"/>
    <property type="evidence" value="ECO:0007669"/>
    <property type="project" value="UniProtKB-KW"/>
</dbReference>
<proteinExistence type="predicted"/>
<keyword evidence="3" id="KW-1185">Reference proteome</keyword>
<evidence type="ECO:0000313" key="3">
    <source>
        <dbReference type="Proteomes" id="UP000612585"/>
    </source>
</evidence>
<evidence type="ECO:0000313" key="2">
    <source>
        <dbReference type="EMBL" id="GIJ53438.1"/>
    </source>
</evidence>
<sequence length="206" mass="21252">MREIGTPVGPAQVQVDEPPAEVRAVLVLGHGAGGGVDAPDILAVRTAALAVGVRTVRVTQPYRVAGRRTPAPAGQLDTAWLAVLEELRPEWGGLPVVTGGRSSGARVACRTADAAGAAGVVALAFPVHPPGRPETTRLPELAAVAVPVFVVSGERDPFGVAPRARGRKVLVLPGAVHDLRKGVDTIGPALVTWLARHGWAGKRSRS</sequence>
<reference evidence="2" key="1">
    <citation type="submission" date="2021-01" db="EMBL/GenBank/DDBJ databases">
        <title>Whole genome shotgun sequence of Virgisporangium aurantiacum NBRC 16421.</title>
        <authorList>
            <person name="Komaki H."/>
            <person name="Tamura T."/>
        </authorList>
    </citation>
    <scope>NUCLEOTIDE SEQUENCE</scope>
    <source>
        <strain evidence="2">NBRC 16421</strain>
    </source>
</reference>
<dbReference type="InterPro" id="IPR029058">
    <property type="entry name" value="AB_hydrolase_fold"/>
</dbReference>
<dbReference type="SUPFAM" id="SSF53474">
    <property type="entry name" value="alpha/beta-Hydrolases"/>
    <property type="match status" value="1"/>
</dbReference>
<dbReference type="InterPro" id="IPR026555">
    <property type="entry name" value="NSL3/Tex30"/>
</dbReference>
<feature type="domain" description="KANL3/Tex30 alpha/beta hydrolase-like" evidence="1">
    <location>
        <begin position="23"/>
        <end position="163"/>
    </location>
</feature>
<dbReference type="AlphaFoldDB" id="A0A8J3Z1M0"/>
<accession>A0A8J3Z1M0</accession>
<dbReference type="InterPro" id="IPR046879">
    <property type="entry name" value="KANL3/Tex30_Abhydrolase"/>
</dbReference>
<dbReference type="PANTHER" id="PTHR13136:SF11">
    <property type="entry name" value="TESTIS-EXPRESSED PROTEIN 30"/>
    <property type="match status" value="1"/>
</dbReference>
<protein>
    <submittedName>
        <fullName evidence="2">Alpha/beta hydrolase</fullName>
    </submittedName>
</protein>
<evidence type="ECO:0000259" key="1">
    <source>
        <dbReference type="Pfam" id="PF20408"/>
    </source>
</evidence>
<dbReference type="RefSeq" id="WP_203987602.1">
    <property type="nucleotide sequence ID" value="NZ_BOPG01000006.1"/>
</dbReference>
<dbReference type="Pfam" id="PF20408">
    <property type="entry name" value="Abhydrolase_11"/>
    <property type="match status" value="1"/>
</dbReference>
<dbReference type="EMBL" id="BOPG01000006">
    <property type="protein sequence ID" value="GIJ53438.1"/>
    <property type="molecule type" value="Genomic_DNA"/>
</dbReference>
<gene>
    <name evidence="2" type="ORF">Vau01_009540</name>
</gene>
<organism evidence="2 3">
    <name type="scientific">Virgisporangium aurantiacum</name>
    <dbReference type="NCBI Taxonomy" id="175570"/>
    <lineage>
        <taxon>Bacteria</taxon>
        <taxon>Bacillati</taxon>
        <taxon>Actinomycetota</taxon>
        <taxon>Actinomycetes</taxon>
        <taxon>Micromonosporales</taxon>
        <taxon>Micromonosporaceae</taxon>
        <taxon>Virgisporangium</taxon>
    </lineage>
</organism>
<dbReference type="PANTHER" id="PTHR13136">
    <property type="entry name" value="TESTIS DEVELOPMENT PROTEIN PRTD"/>
    <property type="match status" value="1"/>
</dbReference>
<comment type="caution">
    <text evidence="2">The sequence shown here is derived from an EMBL/GenBank/DDBJ whole genome shotgun (WGS) entry which is preliminary data.</text>
</comment>
<dbReference type="Proteomes" id="UP000612585">
    <property type="component" value="Unassembled WGS sequence"/>
</dbReference>
<keyword evidence="2" id="KW-0378">Hydrolase</keyword>
<dbReference type="Gene3D" id="3.40.50.1820">
    <property type="entry name" value="alpha/beta hydrolase"/>
    <property type="match status" value="1"/>
</dbReference>
<name>A0A8J3Z1M0_9ACTN</name>